<keyword evidence="2" id="KW-0472">Membrane</keyword>
<gene>
    <name evidence="3" type="ORF">CYNAS_LOCUS16236</name>
</gene>
<keyword evidence="2" id="KW-0812">Transmembrane</keyword>
<feature type="transmembrane region" description="Helical" evidence="2">
    <location>
        <begin position="385"/>
        <end position="412"/>
    </location>
</feature>
<evidence type="ECO:0000313" key="4">
    <source>
        <dbReference type="Proteomes" id="UP001176961"/>
    </source>
</evidence>
<comment type="caution">
    <text evidence="3">The sequence shown here is derived from an EMBL/GenBank/DDBJ whole genome shotgun (WGS) entry which is preliminary data.</text>
</comment>
<feature type="transmembrane region" description="Helical" evidence="2">
    <location>
        <begin position="466"/>
        <end position="484"/>
    </location>
</feature>
<sequence length="699" mass="76528">MDFQDDADILSRLGILDSKEESPRKHLYSPKKADVSSERDRFVEVNIDGEVDTRTDSDEEPVFDRNSLLSPNKGVKVYRRRNESYTCVYLVLLLIYAAVGASYPLAWAGFQFDKKIPFSFLLENNVGLLIGCLTGKLLCRRLSLVFLSFLASVSLCGVSWIISVLPGLIDAKIICILLGFVSGNILYVGLAVFLIYWRGFNRKALFLYVLITVGSSIILVTHNQPGLTPETSASLSPILIRHKRQTDLSTASPDVVINKVNNIIDQPPSNGTMVTRPKKPQVAEGIKAVETKSDQNKQMRKAIALNKTTRPPNVTSSYNLTTTSPSNNASRAVTTALPSTTTSATTTKRATQTSLQLARLQSSFSTSAIPTPSPVAAVPLSQSNVWATTVLTTIAVVFYVLTTVFCCIPCSLSSDLKFTRLFDPSIAGLTAGCRIRLASLQAIASFLEGLVELIAVMFTAQRSGNLLLIHYVVVTLTRITVMILGPIAYSLNGCCVVLFFSVLGSVLLMMKLASLYVGLVFLSGSMGTFALMVFLYIEMCVSPRAGTQLDYFMFPMMVGRLLSSALATLMPSIGADQIIIVILLVNAPLIVLFTLLVKSLRKAARLKEIMEYSSSPVLEAIGEYVSLVERDADTDSAEEDDSHDIAGELIFRNNYRESEVKPSVFRCISIGIGTFMARAVPLWSCFRKNFIGDDGREDM</sequence>
<dbReference type="Proteomes" id="UP001176961">
    <property type="component" value="Unassembled WGS sequence"/>
</dbReference>
<feature type="transmembrane region" description="Helical" evidence="2">
    <location>
        <begin position="87"/>
        <end position="110"/>
    </location>
</feature>
<reference evidence="3" key="1">
    <citation type="submission" date="2023-07" db="EMBL/GenBank/DDBJ databases">
        <authorList>
            <consortium name="CYATHOMIX"/>
        </authorList>
    </citation>
    <scope>NUCLEOTIDE SEQUENCE</scope>
    <source>
        <strain evidence="3">N/A</strain>
    </source>
</reference>
<accession>A0AA36H644</accession>
<dbReference type="AlphaFoldDB" id="A0AA36H644"/>
<feature type="transmembrane region" description="Helical" evidence="2">
    <location>
        <begin position="142"/>
        <end position="165"/>
    </location>
</feature>
<feature type="transmembrane region" description="Helical" evidence="2">
    <location>
        <begin position="116"/>
        <end position="135"/>
    </location>
</feature>
<feature type="transmembrane region" description="Helical" evidence="2">
    <location>
        <begin position="577"/>
        <end position="597"/>
    </location>
</feature>
<keyword evidence="4" id="KW-1185">Reference proteome</keyword>
<evidence type="ECO:0000256" key="1">
    <source>
        <dbReference type="SAM" id="MobiDB-lite"/>
    </source>
</evidence>
<keyword evidence="2" id="KW-1133">Transmembrane helix</keyword>
<feature type="transmembrane region" description="Helical" evidence="2">
    <location>
        <begin position="171"/>
        <end position="197"/>
    </location>
</feature>
<protein>
    <submittedName>
        <fullName evidence="3">Uncharacterized protein</fullName>
    </submittedName>
</protein>
<proteinExistence type="predicted"/>
<evidence type="ECO:0000313" key="3">
    <source>
        <dbReference type="EMBL" id="CAJ0604253.1"/>
    </source>
</evidence>
<feature type="transmembrane region" description="Helical" evidence="2">
    <location>
        <begin position="204"/>
        <end position="222"/>
    </location>
</feature>
<feature type="transmembrane region" description="Helical" evidence="2">
    <location>
        <begin position="516"/>
        <end position="537"/>
    </location>
</feature>
<name>A0AA36H644_CYLNA</name>
<organism evidence="3 4">
    <name type="scientific">Cylicocyclus nassatus</name>
    <name type="common">Nematode worm</name>
    <dbReference type="NCBI Taxonomy" id="53992"/>
    <lineage>
        <taxon>Eukaryota</taxon>
        <taxon>Metazoa</taxon>
        <taxon>Ecdysozoa</taxon>
        <taxon>Nematoda</taxon>
        <taxon>Chromadorea</taxon>
        <taxon>Rhabditida</taxon>
        <taxon>Rhabditina</taxon>
        <taxon>Rhabditomorpha</taxon>
        <taxon>Strongyloidea</taxon>
        <taxon>Strongylidae</taxon>
        <taxon>Cylicocyclus</taxon>
    </lineage>
</organism>
<feature type="region of interest" description="Disordered" evidence="1">
    <location>
        <begin position="307"/>
        <end position="332"/>
    </location>
</feature>
<evidence type="ECO:0000256" key="2">
    <source>
        <dbReference type="SAM" id="Phobius"/>
    </source>
</evidence>
<dbReference type="EMBL" id="CATQJL010000305">
    <property type="protein sequence ID" value="CAJ0604253.1"/>
    <property type="molecule type" value="Genomic_DNA"/>
</dbReference>
<feature type="transmembrane region" description="Helical" evidence="2">
    <location>
        <begin position="491"/>
        <end position="510"/>
    </location>
</feature>